<keyword evidence="2" id="KW-1133">Transmembrane helix</keyword>
<feature type="transmembrane region" description="Helical" evidence="2">
    <location>
        <begin position="159"/>
        <end position="182"/>
    </location>
</feature>
<gene>
    <name evidence="4" type="ORF">R3P38DRAFT_2910757</name>
</gene>
<feature type="region of interest" description="Disordered" evidence="1">
    <location>
        <begin position="308"/>
        <end position="333"/>
    </location>
</feature>
<evidence type="ECO:0000313" key="4">
    <source>
        <dbReference type="EMBL" id="KAK7036143.1"/>
    </source>
</evidence>
<comment type="caution">
    <text evidence="4">The sequence shown here is derived from an EMBL/GenBank/DDBJ whole genome shotgun (WGS) entry which is preliminary data.</text>
</comment>
<reference evidence="4 5" key="1">
    <citation type="journal article" date="2024" name="J Genomics">
        <title>Draft genome sequencing and assembly of Favolaschia claudopus CIRM-BRFM 2984 isolated from oak limbs.</title>
        <authorList>
            <person name="Navarro D."/>
            <person name="Drula E."/>
            <person name="Chaduli D."/>
            <person name="Cazenave R."/>
            <person name="Ahrendt S."/>
            <person name="Wang J."/>
            <person name="Lipzen A."/>
            <person name="Daum C."/>
            <person name="Barry K."/>
            <person name="Grigoriev I.V."/>
            <person name="Favel A."/>
            <person name="Rosso M.N."/>
            <person name="Martin F."/>
        </authorList>
    </citation>
    <scope>NUCLEOTIDE SEQUENCE [LARGE SCALE GENOMIC DNA]</scope>
    <source>
        <strain evidence="4 5">CIRM-BRFM 2984</strain>
    </source>
</reference>
<evidence type="ECO:0000313" key="5">
    <source>
        <dbReference type="Proteomes" id="UP001362999"/>
    </source>
</evidence>
<evidence type="ECO:0000256" key="3">
    <source>
        <dbReference type="SAM" id="SignalP"/>
    </source>
</evidence>
<keyword evidence="2" id="KW-0812">Transmembrane</keyword>
<proteinExistence type="predicted"/>
<feature type="compositionally biased region" description="Pro residues" evidence="1">
    <location>
        <begin position="320"/>
        <end position="331"/>
    </location>
</feature>
<feature type="region of interest" description="Disordered" evidence="1">
    <location>
        <begin position="346"/>
        <end position="391"/>
    </location>
</feature>
<feature type="signal peptide" evidence="3">
    <location>
        <begin position="1"/>
        <end position="22"/>
    </location>
</feature>
<evidence type="ECO:0000256" key="2">
    <source>
        <dbReference type="SAM" id="Phobius"/>
    </source>
</evidence>
<feature type="chain" id="PRO_5043799340" evidence="3">
    <location>
        <begin position="23"/>
        <end position="435"/>
    </location>
</feature>
<protein>
    <submittedName>
        <fullName evidence="4">Uncharacterized protein</fullName>
    </submittedName>
</protein>
<feature type="compositionally biased region" description="Pro residues" evidence="1">
    <location>
        <begin position="251"/>
        <end position="261"/>
    </location>
</feature>
<sequence length="435" mass="46230">MFFRHLFFFAVFFVLFYLQVSAFTFAPITGPFVKGAQVPIRWTLDGFEPASGLELWFSSEGSSIKLQNIPPLSTSAVVPFPGSNGTFQALAGITVLATSNEVDLVAFSDFPTRTFSASILSGPTSRGQSSISSPSSSSPTAAAESVTPSKSSSLSLPGLLGMLAAVLVLVAIIVLASVCLYVQRRRRRRAEAALTDADTYPFKADDVEKHLAGRISPFHALTVSSPQRPSTASAPPPRGSSLAVPSRRYSPPLPPLPPLPPKVRASTTELKRQAYLNSQLQKLDVSDMTIRSSHSDAGSIIYGPISSLPSGGNTDAVASPPIPVSPEPPPNSRRTAFLEQQLQRLADPVQERRPSSGSLVFGPLSSVPSESTARPYDAPSRLTSPSTNSPIEFIRPVPLQTAMMTRAPLAPAPAPPPVLLHPLGARAPRSTVRYG</sequence>
<feature type="region of interest" description="Disordered" evidence="1">
    <location>
        <begin position="408"/>
        <end position="435"/>
    </location>
</feature>
<feature type="region of interest" description="Disordered" evidence="1">
    <location>
        <begin position="219"/>
        <end position="266"/>
    </location>
</feature>
<dbReference type="Proteomes" id="UP001362999">
    <property type="component" value="Unassembled WGS sequence"/>
</dbReference>
<feature type="compositionally biased region" description="Polar residues" evidence="1">
    <location>
        <begin position="222"/>
        <end position="233"/>
    </location>
</feature>
<feature type="region of interest" description="Disordered" evidence="1">
    <location>
        <begin position="121"/>
        <end position="148"/>
    </location>
</feature>
<dbReference type="EMBL" id="JAWWNJ010000019">
    <property type="protein sequence ID" value="KAK7036143.1"/>
    <property type="molecule type" value="Genomic_DNA"/>
</dbReference>
<keyword evidence="3" id="KW-0732">Signal</keyword>
<feature type="compositionally biased region" description="Polar residues" evidence="1">
    <location>
        <begin position="381"/>
        <end position="390"/>
    </location>
</feature>
<accession>A0AAW0CDF5</accession>
<dbReference type="AlphaFoldDB" id="A0AAW0CDF5"/>
<name>A0AAW0CDF5_9AGAR</name>
<keyword evidence="5" id="KW-1185">Reference proteome</keyword>
<evidence type="ECO:0000256" key="1">
    <source>
        <dbReference type="SAM" id="MobiDB-lite"/>
    </source>
</evidence>
<keyword evidence="2" id="KW-0472">Membrane</keyword>
<organism evidence="4 5">
    <name type="scientific">Favolaschia claudopus</name>
    <dbReference type="NCBI Taxonomy" id="2862362"/>
    <lineage>
        <taxon>Eukaryota</taxon>
        <taxon>Fungi</taxon>
        <taxon>Dikarya</taxon>
        <taxon>Basidiomycota</taxon>
        <taxon>Agaricomycotina</taxon>
        <taxon>Agaricomycetes</taxon>
        <taxon>Agaricomycetidae</taxon>
        <taxon>Agaricales</taxon>
        <taxon>Marasmiineae</taxon>
        <taxon>Mycenaceae</taxon>
        <taxon>Favolaschia</taxon>
    </lineage>
</organism>
<feature type="compositionally biased region" description="Pro residues" evidence="1">
    <location>
        <begin position="410"/>
        <end position="419"/>
    </location>
</feature>